<gene>
    <name evidence="2" type="ORF">DDE83_002736</name>
</gene>
<evidence type="ECO:0000256" key="1">
    <source>
        <dbReference type="SAM" id="MobiDB-lite"/>
    </source>
</evidence>
<comment type="caution">
    <text evidence="2">The sequence shown here is derived from an EMBL/GenBank/DDBJ whole genome shotgun (WGS) entry which is preliminary data.</text>
</comment>
<dbReference type="EMBL" id="QGDH01000029">
    <property type="protein sequence ID" value="RAR13848.1"/>
    <property type="molecule type" value="Genomic_DNA"/>
</dbReference>
<dbReference type="OrthoDB" id="3695472at2759"/>
<dbReference type="AlphaFoldDB" id="A0A364N929"/>
<evidence type="ECO:0000313" key="3">
    <source>
        <dbReference type="Proteomes" id="UP000249619"/>
    </source>
</evidence>
<organism evidence="2 3">
    <name type="scientific">Stemphylium lycopersici</name>
    <name type="common">Tomato gray leaf spot disease fungus</name>
    <name type="synonym">Thyrospora lycopersici</name>
    <dbReference type="NCBI Taxonomy" id="183478"/>
    <lineage>
        <taxon>Eukaryota</taxon>
        <taxon>Fungi</taxon>
        <taxon>Dikarya</taxon>
        <taxon>Ascomycota</taxon>
        <taxon>Pezizomycotina</taxon>
        <taxon>Dothideomycetes</taxon>
        <taxon>Pleosporomycetidae</taxon>
        <taxon>Pleosporales</taxon>
        <taxon>Pleosporineae</taxon>
        <taxon>Pleosporaceae</taxon>
        <taxon>Stemphylium</taxon>
    </lineage>
</organism>
<dbReference type="Proteomes" id="UP000249619">
    <property type="component" value="Unassembled WGS sequence"/>
</dbReference>
<evidence type="ECO:0000313" key="2">
    <source>
        <dbReference type="EMBL" id="RAR13848.1"/>
    </source>
</evidence>
<sequence>MAGLLAEHEATYGTSSSAAPPPMTTRERNERTQKKRGDAQRALDEARQGQPSASQYENRRRSVSVETTSEEDPPPSYNDAMRQDARRT</sequence>
<feature type="region of interest" description="Disordered" evidence="1">
    <location>
        <begin position="1"/>
        <end position="88"/>
    </location>
</feature>
<reference evidence="3" key="1">
    <citation type="submission" date="2018-05" db="EMBL/GenBank/DDBJ databases">
        <title>Draft genome sequence of Stemphylium lycopersici strain CIDEFI 213.</title>
        <authorList>
            <person name="Medina R."/>
            <person name="Franco M.E.E."/>
            <person name="Lucentini C.G."/>
            <person name="Saparrat M.C.N."/>
            <person name="Balatti P.A."/>
        </authorList>
    </citation>
    <scope>NUCLEOTIDE SEQUENCE [LARGE SCALE GENOMIC DNA]</scope>
    <source>
        <strain evidence="3">CIDEFI 213</strain>
    </source>
</reference>
<feature type="compositionally biased region" description="Basic and acidic residues" evidence="1">
    <location>
        <begin position="1"/>
        <end position="10"/>
    </location>
</feature>
<feature type="compositionally biased region" description="Basic and acidic residues" evidence="1">
    <location>
        <begin position="25"/>
        <end position="47"/>
    </location>
</feature>
<proteinExistence type="predicted"/>
<protein>
    <submittedName>
        <fullName evidence="2">Uncharacterized protein</fullName>
    </submittedName>
</protein>
<keyword evidence="3" id="KW-1185">Reference proteome</keyword>
<accession>A0A364N929</accession>
<name>A0A364N929_STELY</name>